<feature type="non-terminal residue" evidence="2">
    <location>
        <position position="1"/>
    </location>
</feature>
<reference evidence="2" key="1">
    <citation type="submission" date="2014-05" db="EMBL/GenBank/DDBJ databases">
        <title>The transcriptome of the halophilic microalga Tetraselmis sp. GSL018 isolated from the Great Salt Lake, Utah.</title>
        <authorList>
            <person name="Jinkerson R.E."/>
            <person name="D'Adamo S."/>
            <person name="Posewitz M.C."/>
        </authorList>
    </citation>
    <scope>NUCLEOTIDE SEQUENCE</scope>
    <source>
        <strain evidence="2">GSL018</strain>
    </source>
</reference>
<accession>A0A061R3R4</accession>
<dbReference type="AlphaFoldDB" id="A0A061R3R4"/>
<dbReference type="EMBL" id="GBEZ01018934">
    <property type="protein sequence ID" value="JAC67557.1"/>
    <property type="molecule type" value="Transcribed_RNA"/>
</dbReference>
<sequence length="118" mass="13454">ATYWVNKFMESIKRSVPGQDSYSGRDQNEITPLAAIAAAKWRWLTFEEREKVRAEKESQEYEKRLEEEQELKEAGAFRDMLGIGAAKAVNMWRQQALDAKKADEEAASLIQRDVAASS</sequence>
<organism evidence="2">
    <name type="scientific">Tetraselmis sp. GSL018</name>
    <dbReference type="NCBI Taxonomy" id="582737"/>
    <lineage>
        <taxon>Eukaryota</taxon>
        <taxon>Viridiplantae</taxon>
        <taxon>Chlorophyta</taxon>
        <taxon>core chlorophytes</taxon>
        <taxon>Chlorodendrophyceae</taxon>
        <taxon>Chlorodendrales</taxon>
        <taxon>Chlorodendraceae</taxon>
        <taxon>Tetraselmis</taxon>
    </lineage>
</organism>
<name>A0A061R3R4_9CHLO</name>
<protein>
    <submittedName>
        <fullName evidence="2">Uncharacterized protein</fullName>
    </submittedName>
</protein>
<feature type="non-terminal residue" evidence="2">
    <location>
        <position position="118"/>
    </location>
</feature>
<gene>
    <name evidence="2" type="ORF">TSPGSL018_10859</name>
</gene>
<proteinExistence type="predicted"/>
<evidence type="ECO:0000256" key="1">
    <source>
        <dbReference type="SAM" id="Coils"/>
    </source>
</evidence>
<keyword evidence="1" id="KW-0175">Coiled coil</keyword>
<feature type="coiled-coil region" evidence="1">
    <location>
        <begin position="44"/>
        <end position="74"/>
    </location>
</feature>
<evidence type="ECO:0000313" key="2">
    <source>
        <dbReference type="EMBL" id="JAC67557.1"/>
    </source>
</evidence>